<protein>
    <submittedName>
        <fullName evidence="2">Uncharacterized protein</fullName>
    </submittedName>
</protein>
<dbReference type="EMBL" id="MOXJ01000004">
    <property type="protein sequence ID" value="PDO11208.1"/>
    <property type="molecule type" value="Genomic_DNA"/>
</dbReference>
<organism evidence="2 3">
    <name type="scientific">Candidatus Reconcilbacillus cellulovorans</name>
    <dbReference type="NCBI Taxonomy" id="1906605"/>
    <lineage>
        <taxon>Bacteria</taxon>
        <taxon>Bacillati</taxon>
        <taxon>Bacillota</taxon>
        <taxon>Bacilli</taxon>
        <taxon>Bacillales</taxon>
        <taxon>Paenibacillaceae</taxon>
        <taxon>Candidatus Reconcilbacillus</taxon>
    </lineage>
</organism>
<keyword evidence="1" id="KW-0812">Transmembrane</keyword>
<comment type="caution">
    <text evidence="2">The sequence shown here is derived from an EMBL/GenBank/DDBJ whole genome shotgun (WGS) entry which is preliminary data.</text>
</comment>
<feature type="transmembrane region" description="Helical" evidence="1">
    <location>
        <begin position="75"/>
        <end position="93"/>
    </location>
</feature>
<proteinExistence type="predicted"/>
<keyword evidence="1" id="KW-0472">Membrane</keyword>
<evidence type="ECO:0000256" key="1">
    <source>
        <dbReference type="SAM" id="Phobius"/>
    </source>
</evidence>
<sequence length="95" mass="10236">MGKFKRAVGLTAGALMMLSVLSSIRIGRDLYLGQWALERLGLPFSKWAVAAVFVGSWLVWKAAMRGANPPWLNAARVALSLLMAAAMISYLAVKG</sequence>
<reference evidence="2 3" key="1">
    <citation type="submission" date="2016-12" db="EMBL/GenBank/DDBJ databases">
        <title>Candidatus Reconcilibacillus cellulovorans genome.</title>
        <authorList>
            <person name="Kolinko S."/>
            <person name="Wu Y.-W."/>
            <person name="Tachea F."/>
            <person name="Denzel E."/>
            <person name="Hiras J."/>
            <person name="Baecker N."/>
            <person name="Chan L.J."/>
            <person name="Eichorst S.A."/>
            <person name="Frey D."/>
            <person name="Adams P.D."/>
            <person name="Pray T."/>
            <person name="Tanjore D."/>
            <person name="Petzold C.J."/>
            <person name="Gladden J.M."/>
            <person name="Simmons B.A."/>
            <person name="Singer S.W."/>
        </authorList>
    </citation>
    <scope>NUCLEOTIDE SEQUENCE [LARGE SCALE GENOMIC DNA]</scope>
    <source>
        <strain evidence="2">JTherm</strain>
    </source>
</reference>
<dbReference type="Proteomes" id="UP000243688">
    <property type="component" value="Unassembled WGS sequence"/>
</dbReference>
<gene>
    <name evidence="2" type="ORF">BLM47_03160</name>
</gene>
<feature type="transmembrane region" description="Helical" evidence="1">
    <location>
        <begin position="47"/>
        <end position="63"/>
    </location>
</feature>
<keyword evidence="1" id="KW-1133">Transmembrane helix</keyword>
<name>A0A2A6E1L4_9BACL</name>
<evidence type="ECO:0000313" key="3">
    <source>
        <dbReference type="Proteomes" id="UP000243688"/>
    </source>
</evidence>
<evidence type="ECO:0000313" key="2">
    <source>
        <dbReference type="EMBL" id="PDO11208.1"/>
    </source>
</evidence>
<dbReference type="AlphaFoldDB" id="A0A2A6E1L4"/>
<accession>A0A2A6E1L4</accession>